<keyword evidence="3" id="KW-1185">Reference proteome</keyword>
<gene>
    <name evidence="2" type="ORF">C3L50_15055</name>
</gene>
<comment type="caution">
    <text evidence="2">The sequence shown here is derived from an EMBL/GenBank/DDBJ whole genome shotgun (WGS) entry which is preliminary data.</text>
</comment>
<keyword evidence="1" id="KW-0812">Transmembrane</keyword>
<evidence type="ECO:0000313" key="2">
    <source>
        <dbReference type="EMBL" id="POY36866.1"/>
    </source>
</evidence>
<name>A0A2S5A2S4_9FLAO</name>
<feature type="transmembrane region" description="Helical" evidence="1">
    <location>
        <begin position="45"/>
        <end position="62"/>
    </location>
</feature>
<organism evidence="2 3">
    <name type="scientific">Flavobacterium alvei</name>
    <dbReference type="NCBI Taxonomy" id="2080416"/>
    <lineage>
        <taxon>Bacteria</taxon>
        <taxon>Pseudomonadati</taxon>
        <taxon>Bacteroidota</taxon>
        <taxon>Flavobacteriia</taxon>
        <taxon>Flavobacteriales</taxon>
        <taxon>Flavobacteriaceae</taxon>
        <taxon>Flavobacterium</taxon>
    </lineage>
</organism>
<keyword evidence="1" id="KW-0472">Membrane</keyword>
<reference evidence="2 3" key="1">
    <citation type="submission" date="2018-01" db="EMBL/GenBank/DDBJ databases">
        <authorList>
            <person name="Gaut B.S."/>
            <person name="Morton B.R."/>
            <person name="Clegg M.T."/>
            <person name="Duvall M.R."/>
        </authorList>
    </citation>
    <scope>NUCLEOTIDE SEQUENCE [LARGE SCALE GENOMIC DNA]</scope>
    <source>
        <strain evidence="2 3">HR-AY</strain>
    </source>
</reference>
<dbReference type="Proteomes" id="UP000237310">
    <property type="component" value="Unassembled WGS sequence"/>
</dbReference>
<feature type="transmembrane region" description="Helical" evidence="1">
    <location>
        <begin position="16"/>
        <end position="33"/>
    </location>
</feature>
<sequence length="70" mass="7635">MSVSLNASVGSKTSSFTIPLVLSSNSLLALMLESDKAEIFGSSDWFWVLGSGFWVLGSRFWLVSKVISLF</sequence>
<proteinExistence type="predicted"/>
<dbReference type="AlphaFoldDB" id="A0A2S5A2S4"/>
<evidence type="ECO:0000313" key="3">
    <source>
        <dbReference type="Proteomes" id="UP000237310"/>
    </source>
</evidence>
<protein>
    <submittedName>
        <fullName evidence="2">Uncharacterized protein</fullName>
    </submittedName>
</protein>
<dbReference type="EMBL" id="PQVG01000010">
    <property type="protein sequence ID" value="POY36866.1"/>
    <property type="molecule type" value="Genomic_DNA"/>
</dbReference>
<accession>A0A2S5A2S4</accession>
<keyword evidence="1" id="KW-1133">Transmembrane helix</keyword>
<evidence type="ECO:0000256" key="1">
    <source>
        <dbReference type="SAM" id="Phobius"/>
    </source>
</evidence>